<evidence type="ECO:0000256" key="6">
    <source>
        <dbReference type="ARBA" id="ARBA00033409"/>
    </source>
</evidence>
<dbReference type="Gene3D" id="2.40.50.140">
    <property type="entry name" value="Nucleic acid-binding proteins"/>
    <property type="match status" value="1"/>
</dbReference>
<evidence type="ECO:0000256" key="4">
    <source>
        <dbReference type="ARBA" id="ARBA00023172"/>
    </source>
</evidence>
<proteinExistence type="inferred from homology"/>
<dbReference type="Pfam" id="PF11967">
    <property type="entry name" value="RecO_N"/>
    <property type="match status" value="1"/>
</dbReference>
<dbReference type="NCBIfam" id="TIGR00613">
    <property type="entry name" value="reco"/>
    <property type="match status" value="1"/>
</dbReference>
<dbReference type="InterPro" id="IPR037278">
    <property type="entry name" value="ARFGAP/RecO"/>
</dbReference>
<evidence type="ECO:0000256" key="1">
    <source>
        <dbReference type="ARBA" id="ARBA00007452"/>
    </source>
</evidence>
<gene>
    <name evidence="8" type="ORF">METZ01_LOCUS288305</name>
</gene>
<dbReference type="SUPFAM" id="SSF50249">
    <property type="entry name" value="Nucleic acid-binding proteins"/>
    <property type="match status" value="1"/>
</dbReference>
<keyword evidence="4" id="KW-0233">DNA recombination</keyword>
<reference evidence="8" key="1">
    <citation type="submission" date="2018-05" db="EMBL/GenBank/DDBJ databases">
        <authorList>
            <person name="Lanie J.A."/>
            <person name="Ng W.-L."/>
            <person name="Kazmierczak K.M."/>
            <person name="Andrzejewski T.M."/>
            <person name="Davidsen T.M."/>
            <person name="Wayne K.J."/>
            <person name="Tettelin H."/>
            <person name="Glass J.I."/>
            <person name="Rusch D."/>
            <person name="Podicherti R."/>
            <person name="Tsui H.-C.T."/>
            <person name="Winkler M.E."/>
        </authorList>
    </citation>
    <scope>NUCLEOTIDE SEQUENCE</scope>
</reference>
<dbReference type="PANTHER" id="PTHR33991:SF1">
    <property type="entry name" value="DNA REPAIR PROTEIN RECO"/>
    <property type="match status" value="1"/>
</dbReference>
<dbReference type="SUPFAM" id="SSF57863">
    <property type="entry name" value="ArfGap/RecO-like zinc finger"/>
    <property type="match status" value="1"/>
</dbReference>
<comment type="similarity">
    <text evidence="1">Belongs to the RecO family.</text>
</comment>
<dbReference type="InterPro" id="IPR003717">
    <property type="entry name" value="RecO"/>
</dbReference>
<keyword evidence="3" id="KW-0227">DNA damage</keyword>
<evidence type="ECO:0000256" key="5">
    <source>
        <dbReference type="ARBA" id="ARBA00023204"/>
    </source>
</evidence>
<dbReference type="AlphaFoldDB" id="A0A382LKQ3"/>
<evidence type="ECO:0000259" key="7">
    <source>
        <dbReference type="Pfam" id="PF11967"/>
    </source>
</evidence>
<dbReference type="InterPro" id="IPR012340">
    <property type="entry name" value="NA-bd_OB-fold"/>
</dbReference>
<evidence type="ECO:0000256" key="2">
    <source>
        <dbReference type="ARBA" id="ARBA00021310"/>
    </source>
</evidence>
<evidence type="ECO:0000256" key="3">
    <source>
        <dbReference type="ARBA" id="ARBA00022763"/>
    </source>
</evidence>
<keyword evidence="5" id="KW-0234">DNA repair</keyword>
<dbReference type="EMBL" id="UINC01086729">
    <property type="protein sequence ID" value="SVC35451.1"/>
    <property type="molecule type" value="Genomic_DNA"/>
</dbReference>
<dbReference type="GO" id="GO:0006310">
    <property type="term" value="P:DNA recombination"/>
    <property type="evidence" value="ECO:0007669"/>
    <property type="project" value="UniProtKB-KW"/>
</dbReference>
<dbReference type="InterPro" id="IPR042242">
    <property type="entry name" value="RecO_C"/>
</dbReference>
<evidence type="ECO:0000313" key="8">
    <source>
        <dbReference type="EMBL" id="SVC35451.1"/>
    </source>
</evidence>
<dbReference type="PANTHER" id="PTHR33991">
    <property type="entry name" value="DNA REPAIR PROTEIN RECO"/>
    <property type="match status" value="1"/>
</dbReference>
<organism evidence="8">
    <name type="scientific">marine metagenome</name>
    <dbReference type="NCBI Taxonomy" id="408172"/>
    <lineage>
        <taxon>unclassified sequences</taxon>
        <taxon>metagenomes</taxon>
        <taxon>ecological metagenomes</taxon>
    </lineage>
</organism>
<dbReference type="Pfam" id="PF02565">
    <property type="entry name" value="RecO_C"/>
    <property type="match status" value="1"/>
</dbReference>
<accession>A0A382LKQ3</accession>
<protein>
    <recommendedName>
        <fullName evidence="2">DNA repair protein RecO</fullName>
    </recommendedName>
    <alternativeName>
        <fullName evidence="6">Recombination protein O</fullName>
    </alternativeName>
</protein>
<dbReference type="GO" id="GO:0043590">
    <property type="term" value="C:bacterial nucleoid"/>
    <property type="evidence" value="ECO:0007669"/>
    <property type="project" value="TreeGrafter"/>
</dbReference>
<dbReference type="Gene3D" id="1.20.1440.120">
    <property type="entry name" value="Recombination protein O, C-terminal domain"/>
    <property type="match status" value="1"/>
</dbReference>
<dbReference type="HAMAP" id="MF_00201">
    <property type="entry name" value="RecO"/>
    <property type="match status" value="1"/>
</dbReference>
<dbReference type="InterPro" id="IPR022572">
    <property type="entry name" value="DNA_rep/recomb_RecO_N"/>
</dbReference>
<dbReference type="GO" id="GO:0006302">
    <property type="term" value="P:double-strand break repair"/>
    <property type="evidence" value="ECO:0007669"/>
    <property type="project" value="TreeGrafter"/>
</dbReference>
<sequence>MSLYRDQGIVIRTWKLGESDRIIVIITEDNGKVRVVAKGVRKTRSKFGGRLEPTSHVSLQLFRGKGDLGIVTQAETIDRFQNIRSNPDLFSDASSMLEVVDHVAPDESPDPSRYKMLLGALRTLDEKSPPLLVPAFFLKLLDHEGLAPELGFCVKCLDTENLVSISVSEGGVFCNKCKRGKSVSDTSIAVMRAILGGALNQALEVEDAKTISEIDRIASEAVEFHLERKIRSRRVMDT</sequence>
<name>A0A382LKQ3_9ZZZZ</name>
<feature type="domain" description="DNA replication/recombination mediator RecO N-terminal" evidence="7">
    <location>
        <begin position="1"/>
        <end position="80"/>
    </location>
</feature>